<dbReference type="EMBL" id="JASBWT010000009">
    <property type="protein sequence ID" value="KAJ9101883.1"/>
    <property type="molecule type" value="Genomic_DNA"/>
</dbReference>
<keyword evidence="2" id="KW-1185">Reference proteome</keyword>
<protein>
    <submittedName>
        <fullName evidence="1">Uncharacterized protein</fullName>
    </submittedName>
</protein>
<dbReference type="Proteomes" id="UP001227268">
    <property type="component" value="Unassembled WGS sequence"/>
</dbReference>
<name>A0ACC2VRZ5_9TREE</name>
<organism evidence="1 2">
    <name type="scientific">Naganishia friedmannii</name>
    <dbReference type="NCBI Taxonomy" id="89922"/>
    <lineage>
        <taxon>Eukaryota</taxon>
        <taxon>Fungi</taxon>
        <taxon>Dikarya</taxon>
        <taxon>Basidiomycota</taxon>
        <taxon>Agaricomycotina</taxon>
        <taxon>Tremellomycetes</taxon>
        <taxon>Filobasidiales</taxon>
        <taxon>Filobasidiaceae</taxon>
        <taxon>Naganishia</taxon>
    </lineage>
</organism>
<comment type="caution">
    <text evidence="1">The sequence shown here is derived from an EMBL/GenBank/DDBJ whole genome shotgun (WGS) entry which is preliminary data.</text>
</comment>
<sequence>MSLPFEAFRSTFASVQPPSSASAPTPSLLSTLLASGAELGHSTSRLAPSFMPYIYGHRAGLHIIDLESSTVPLLKKAASLVKEVVKADGVVLIVGTRAEHRSIVRKAVERLEGNGFGVAGTTWQAGTLTNSVSYFGPRPIQQKSNIPDLVVILNPSENLGLIRECTTMKVPTVGIVDTHTDPRSVRTSELVLSTLSIAGAEGREERLLDAKPPLDKIGWLNVQSAIARQVGQEDYVMHQADDDYLPVFYQLALNSSADSSETTENPIARFTAATRTAHYTRPPIAAGNPSGYPPRNADFTGGVKMAMVVQPSALAAESSSEPAKSSPQPTESAPAVPESTGGWKASPGGGGKKAGLGWNEQSGTQWKQFLDVPDNQFGWTYNWASSRNSDGKYPVGLNYVPMLHGDRDGHPAEWETNKPKFKQEWGVTHVMSFNEPDKPKSDGGSEMPLADAVALHKKYFTAELQKQYTIVGPAYSGLEGFISWDEECKVQGGCNYDVVPLHFYGDDAGALEAILKNAAELFPKKPLWVTEIGCIKYGATTEFCSDEKVIAFMKEALPILQARTERYSWQGSFASFDGAPGNRNNMMEPGDNKINKKGTTYATTT</sequence>
<accession>A0ACC2VRZ5</accession>
<evidence type="ECO:0000313" key="1">
    <source>
        <dbReference type="EMBL" id="KAJ9101883.1"/>
    </source>
</evidence>
<reference evidence="1" key="1">
    <citation type="submission" date="2023-04" db="EMBL/GenBank/DDBJ databases">
        <title>Draft Genome sequencing of Naganishia species isolated from polar environments using Oxford Nanopore Technology.</title>
        <authorList>
            <person name="Leo P."/>
            <person name="Venkateswaran K."/>
        </authorList>
    </citation>
    <scope>NUCLEOTIDE SEQUENCE</scope>
    <source>
        <strain evidence="1">MNA-CCFEE 5423</strain>
    </source>
</reference>
<evidence type="ECO:0000313" key="2">
    <source>
        <dbReference type="Proteomes" id="UP001227268"/>
    </source>
</evidence>
<proteinExistence type="predicted"/>
<gene>
    <name evidence="1" type="ORF">QFC21_003223</name>
</gene>